<dbReference type="Proteomes" id="UP000664167">
    <property type="component" value="Unassembled WGS sequence"/>
</dbReference>
<feature type="region of interest" description="Disordered" evidence="1">
    <location>
        <begin position="59"/>
        <end position="82"/>
    </location>
</feature>
<keyword evidence="3" id="KW-1185">Reference proteome</keyword>
<evidence type="ECO:0000256" key="1">
    <source>
        <dbReference type="SAM" id="MobiDB-lite"/>
    </source>
</evidence>
<protein>
    <submittedName>
        <fullName evidence="2">Uncharacterized protein</fullName>
    </submittedName>
</protein>
<evidence type="ECO:0000313" key="2">
    <source>
        <dbReference type="EMBL" id="MBO0513311.1"/>
    </source>
</evidence>
<dbReference type="AlphaFoldDB" id="A0A939F7M6"/>
<dbReference type="RefSeq" id="WP_206962736.1">
    <property type="nucleotide sequence ID" value="NZ_BAAAJJ010000007.1"/>
</dbReference>
<proteinExistence type="predicted"/>
<evidence type="ECO:0000313" key="3">
    <source>
        <dbReference type="Proteomes" id="UP000664167"/>
    </source>
</evidence>
<dbReference type="EMBL" id="JAFLRJ010000146">
    <property type="protein sequence ID" value="MBO0513311.1"/>
    <property type="molecule type" value="Genomic_DNA"/>
</dbReference>
<comment type="caution">
    <text evidence="2">The sequence shown here is derived from an EMBL/GenBank/DDBJ whole genome shotgun (WGS) entry which is preliminary data.</text>
</comment>
<sequence length="126" mass="13820">MPENVEPVLAGRLPALPLLPLRPAPWQFDLGSRVLQEVLGQLGCDRTWHVDDARLPAFGQGEVQTAAEQPDLPTHPDNPAPEVDVLTSCWSSGALGQRTDLARIGLRTRRLSSMAVSKMFESEVRI</sequence>
<accession>A0A939F7M6</accession>
<organism evidence="2 3">
    <name type="scientific">Streptomyces beijiangensis</name>
    <dbReference type="NCBI Taxonomy" id="163361"/>
    <lineage>
        <taxon>Bacteria</taxon>
        <taxon>Bacillati</taxon>
        <taxon>Actinomycetota</taxon>
        <taxon>Actinomycetes</taxon>
        <taxon>Kitasatosporales</taxon>
        <taxon>Streptomycetaceae</taxon>
        <taxon>Streptomyces</taxon>
    </lineage>
</organism>
<reference evidence="2" key="1">
    <citation type="submission" date="2021-03" db="EMBL/GenBank/DDBJ databases">
        <title>Streptomyces poriferae sp. nov., a novel marine sponge-derived Actinobacteria species with anti-MRSA activity.</title>
        <authorList>
            <person name="Sandoval-Powers M."/>
            <person name="Kralova S."/>
            <person name="Nguyen G.-S."/>
            <person name="Fawwal D."/>
            <person name="Degnes K."/>
            <person name="Klinkenberg G."/>
            <person name="Sletta H."/>
            <person name="Wentzel A."/>
            <person name="Liles M.R."/>
        </authorList>
    </citation>
    <scope>NUCLEOTIDE SEQUENCE</scope>
    <source>
        <strain evidence="2">DSM 41794</strain>
    </source>
</reference>
<name>A0A939F7M6_9ACTN</name>
<gene>
    <name evidence="2" type="ORF">J0695_16105</name>
</gene>